<gene>
    <name evidence="2" type="ORF">V6N12_022689</name>
</gene>
<proteinExistence type="predicted"/>
<feature type="compositionally biased region" description="Gly residues" evidence="1">
    <location>
        <begin position="1"/>
        <end position="12"/>
    </location>
</feature>
<reference evidence="2 3" key="1">
    <citation type="journal article" date="2024" name="G3 (Bethesda)">
        <title>Genome assembly of Hibiscus sabdariffa L. provides insights into metabolisms of medicinal natural products.</title>
        <authorList>
            <person name="Kim T."/>
        </authorList>
    </citation>
    <scope>NUCLEOTIDE SEQUENCE [LARGE SCALE GENOMIC DNA]</scope>
    <source>
        <strain evidence="2">TK-2024</strain>
        <tissue evidence="2">Old leaves</tissue>
    </source>
</reference>
<feature type="region of interest" description="Disordered" evidence="1">
    <location>
        <begin position="1"/>
        <end position="28"/>
    </location>
</feature>
<dbReference type="Proteomes" id="UP001472677">
    <property type="component" value="Unassembled WGS sequence"/>
</dbReference>
<accession>A0ABR2FVF3</accession>
<evidence type="ECO:0000313" key="3">
    <source>
        <dbReference type="Proteomes" id="UP001472677"/>
    </source>
</evidence>
<evidence type="ECO:0000256" key="1">
    <source>
        <dbReference type="SAM" id="MobiDB-lite"/>
    </source>
</evidence>
<dbReference type="EMBL" id="JBBPBM010000004">
    <property type="protein sequence ID" value="KAK8588234.1"/>
    <property type="molecule type" value="Genomic_DNA"/>
</dbReference>
<keyword evidence="3" id="KW-1185">Reference proteome</keyword>
<name>A0ABR2FVF3_9ROSI</name>
<protein>
    <submittedName>
        <fullName evidence="2">Uncharacterized protein</fullName>
    </submittedName>
</protein>
<sequence>MLGSVQDGGLGQGADTPPRLGSVQAPGMGTSMDTLEGALLTYLNQAAVGLIVAEGAAWTFPDLANLGSTYSAAGLKAPYMSQPRPPAALIRKGTGMDTPEGAAWNFL</sequence>
<comment type="caution">
    <text evidence="2">The sequence shown here is derived from an EMBL/GenBank/DDBJ whole genome shotgun (WGS) entry which is preliminary data.</text>
</comment>
<organism evidence="2 3">
    <name type="scientific">Hibiscus sabdariffa</name>
    <name type="common">roselle</name>
    <dbReference type="NCBI Taxonomy" id="183260"/>
    <lineage>
        <taxon>Eukaryota</taxon>
        <taxon>Viridiplantae</taxon>
        <taxon>Streptophyta</taxon>
        <taxon>Embryophyta</taxon>
        <taxon>Tracheophyta</taxon>
        <taxon>Spermatophyta</taxon>
        <taxon>Magnoliopsida</taxon>
        <taxon>eudicotyledons</taxon>
        <taxon>Gunneridae</taxon>
        <taxon>Pentapetalae</taxon>
        <taxon>rosids</taxon>
        <taxon>malvids</taxon>
        <taxon>Malvales</taxon>
        <taxon>Malvaceae</taxon>
        <taxon>Malvoideae</taxon>
        <taxon>Hibiscus</taxon>
    </lineage>
</organism>
<evidence type="ECO:0000313" key="2">
    <source>
        <dbReference type="EMBL" id="KAK8588234.1"/>
    </source>
</evidence>